<dbReference type="InterPro" id="IPR029035">
    <property type="entry name" value="DHS-like_NAD/FAD-binding_dom"/>
</dbReference>
<accession>A0A165Q7I8</accession>
<evidence type="ECO:0000256" key="2">
    <source>
        <dbReference type="ARBA" id="ARBA00023128"/>
    </source>
</evidence>
<dbReference type="AlphaFoldDB" id="A0A165Q7I8"/>
<evidence type="ECO:0000256" key="1">
    <source>
        <dbReference type="ARBA" id="ARBA00004173"/>
    </source>
</evidence>
<dbReference type="OrthoDB" id="424302at2759"/>
<dbReference type="GO" id="GO:0005739">
    <property type="term" value="C:mitochondrion"/>
    <property type="evidence" value="ECO:0007669"/>
    <property type="project" value="UniProtKB-SubCell"/>
</dbReference>
<proteinExistence type="predicted"/>
<gene>
    <name evidence="3" type="ORF">DAEQUDRAFT_765670</name>
</gene>
<dbReference type="EMBL" id="KV429060">
    <property type="protein sequence ID" value="KZT69112.1"/>
    <property type="molecule type" value="Genomic_DNA"/>
</dbReference>
<sequence length="131" mass="14725">MSNVDGLSRTALERTPGADERAAPIFEMHGRVLDHSKFTLYFADAEFIAEEHGGEPDIPRHLEEIQEVVDRADLRLIIGLAVIYASGIKYPRGKLTVFNSQEAAKDQYTDFLFVRPCKETLPKALFGEQTD</sequence>
<evidence type="ECO:0000313" key="4">
    <source>
        <dbReference type="Proteomes" id="UP000076727"/>
    </source>
</evidence>
<reference evidence="3 4" key="1">
    <citation type="journal article" date="2016" name="Mol. Biol. Evol.">
        <title>Comparative Genomics of Early-Diverging Mushroom-Forming Fungi Provides Insights into the Origins of Lignocellulose Decay Capabilities.</title>
        <authorList>
            <person name="Nagy L.G."/>
            <person name="Riley R."/>
            <person name="Tritt A."/>
            <person name="Adam C."/>
            <person name="Daum C."/>
            <person name="Floudas D."/>
            <person name="Sun H."/>
            <person name="Yadav J.S."/>
            <person name="Pangilinan J."/>
            <person name="Larsson K.H."/>
            <person name="Matsuura K."/>
            <person name="Barry K."/>
            <person name="Labutti K."/>
            <person name="Kuo R."/>
            <person name="Ohm R.A."/>
            <person name="Bhattacharya S.S."/>
            <person name="Shirouzu T."/>
            <person name="Yoshinaga Y."/>
            <person name="Martin F.M."/>
            <person name="Grigoriev I.V."/>
            <person name="Hibbett D.S."/>
        </authorList>
    </citation>
    <scope>NUCLEOTIDE SEQUENCE [LARGE SCALE GENOMIC DNA]</scope>
    <source>
        <strain evidence="3 4">L-15889</strain>
    </source>
</reference>
<dbReference type="SUPFAM" id="SSF52467">
    <property type="entry name" value="DHS-like NAD/FAD-binding domain"/>
    <property type="match status" value="1"/>
</dbReference>
<protein>
    <submittedName>
        <fullName evidence="3">Uncharacterized protein</fullName>
    </submittedName>
</protein>
<comment type="subcellular location">
    <subcellularLocation>
        <location evidence="1">Mitochondrion</location>
    </subcellularLocation>
</comment>
<keyword evidence="4" id="KW-1185">Reference proteome</keyword>
<keyword evidence="2" id="KW-0496">Mitochondrion</keyword>
<organism evidence="3 4">
    <name type="scientific">Daedalea quercina L-15889</name>
    <dbReference type="NCBI Taxonomy" id="1314783"/>
    <lineage>
        <taxon>Eukaryota</taxon>
        <taxon>Fungi</taxon>
        <taxon>Dikarya</taxon>
        <taxon>Basidiomycota</taxon>
        <taxon>Agaricomycotina</taxon>
        <taxon>Agaricomycetes</taxon>
        <taxon>Polyporales</taxon>
        <taxon>Fomitopsis</taxon>
    </lineage>
</organism>
<dbReference type="Proteomes" id="UP000076727">
    <property type="component" value="Unassembled WGS sequence"/>
</dbReference>
<dbReference type="STRING" id="1314783.A0A165Q7I8"/>
<evidence type="ECO:0000313" key="3">
    <source>
        <dbReference type="EMBL" id="KZT69112.1"/>
    </source>
</evidence>
<dbReference type="Gene3D" id="3.40.50.1220">
    <property type="entry name" value="TPP-binding domain"/>
    <property type="match status" value="1"/>
</dbReference>
<name>A0A165Q7I8_9APHY</name>